<protein>
    <recommendedName>
        <fullName evidence="4">Glycosyltransferase RgtA/B/C/D-like domain-containing protein</fullName>
    </recommendedName>
</protein>
<feature type="transmembrane region" description="Helical" evidence="1">
    <location>
        <begin position="298"/>
        <end position="320"/>
    </location>
</feature>
<sequence>MQGPFVQDAGATRSRLGRGLSSWLLALVPAAMLLALLSRRVWDVDIFWQLKLGELILAHHGPIDTEPFSALHLGEPLTTVCWLGQAIMAQVRLLGGWGLLRVFDALCWLGGLWAPAAACRVRGARLDAVMLALLLAFFTSFHIASIRPQSFAVLCFGLLLALRRLDPGVLNTVLLGTPLLVLWQNLHPSVSVGVLAMGASSVPGWLGWLRDPKHAVPWAPTLLALIGCAAMFTTPDGFGILDISARNAEASIAIGASEWLPLWIPANRMTAIPVVTVAATAFLLVWRHRERTDAGELAVALAVLILTVTAYRFVLFWAAAMVPVIARTVSAPQARPECNGLPRGVIAGHVLLVAVLAPVVLPTRFMPGIPLEALASLKQERVRGTIYGDFPFGGAIIDVGYPAWRVAYDGRYYRYSSEEWKYNGGIENGFVPLVDVVRKWRPVAFVLNARHNAPLANELTRNRKWRRIYDREGIVVYVRRGLRPRA</sequence>
<evidence type="ECO:0008006" key="4">
    <source>
        <dbReference type="Google" id="ProtNLM"/>
    </source>
</evidence>
<keyword evidence="1" id="KW-0812">Transmembrane</keyword>
<feature type="transmembrane region" description="Helical" evidence="1">
    <location>
        <begin position="98"/>
        <end position="118"/>
    </location>
</feature>
<feature type="transmembrane region" description="Helical" evidence="1">
    <location>
        <begin position="269"/>
        <end position="286"/>
    </location>
</feature>
<evidence type="ECO:0000256" key="1">
    <source>
        <dbReference type="SAM" id="Phobius"/>
    </source>
</evidence>
<feature type="transmembrane region" description="Helical" evidence="1">
    <location>
        <begin position="340"/>
        <end position="361"/>
    </location>
</feature>
<dbReference type="EMBL" id="JALHLE010000021">
    <property type="protein sequence ID" value="MCJ2179638.1"/>
    <property type="molecule type" value="Genomic_DNA"/>
</dbReference>
<name>A0ABT0B3T6_9SPHN</name>
<organism evidence="2 3">
    <name type="scientific">Novosphingobium album</name>
    <name type="common">ex Hu et al. 2023</name>
    <dbReference type="NCBI Taxonomy" id="2930093"/>
    <lineage>
        <taxon>Bacteria</taxon>
        <taxon>Pseudomonadati</taxon>
        <taxon>Pseudomonadota</taxon>
        <taxon>Alphaproteobacteria</taxon>
        <taxon>Sphingomonadales</taxon>
        <taxon>Sphingomonadaceae</taxon>
        <taxon>Novosphingobium</taxon>
    </lineage>
</organism>
<dbReference type="Proteomes" id="UP001162880">
    <property type="component" value="Unassembled WGS sequence"/>
</dbReference>
<reference evidence="2" key="1">
    <citation type="submission" date="2022-03" db="EMBL/GenBank/DDBJ databases">
        <title>Identification of a novel bacterium isolated from mangrove sediments.</title>
        <authorList>
            <person name="Pan X."/>
        </authorList>
    </citation>
    <scope>NUCLEOTIDE SEQUENCE</scope>
    <source>
        <strain evidence="2">B2580</strain>
    </source>
</reference>
<keyword evidence="3" id="KW-1185">Reference proteome</keyword>
<feature type="transmembrane region" description="Helical" evidence="1">
    <location>
        <begin position="124"/>
        <end position="144"/>
    </location>
</feature>
<feature type="transmembrane region" description="Helical" evidence="1">
    <location>
        <begin position="20"/>
        <end position="37"/>
    </location>
</feature>
<gene>
    <name evidence="2" type="ORF">MTR64_13780</name>
</gene>
<accession>A0ABT0B3T6</accession>
<comment type="caution">
    <text evidence="2">The sequence shown here is derived from an EMBL/GenBank/DDBJ whole genome shotgun (WGS) entry which is preliminary data.</text>
</comment>
<keyword evidence="1" id="KW-1133">Transmembrane helix</keyword>
<evidence type="ECO:0000313" key="2">
    <source>
        <dbReference type="EMBL" id="MCJ2179638.1"/>
    </source>
</evidence>
<evidence type="ECO:0000313" key="3">
    <source>
        <dbReference type="Proteomes" id="UP001162880"/>
    </source>
</evidence>
<dbReference type="RefSeq" id="WP_243994661.1">
    <property type="nucleotide sequence ID" value="NZ_JALHLE010000021.1"/>
</dbReference>
<feature type="transmembrane region" description="Helical" evidence="1">
    <location>
        <begin position="215"/>
        <end position="232"/>
    </location>
</feature>
<feature type="transmembrane region" description="Helical" evidence="1">
    <location>
        <begin position="190"/>
        <end position="208"/>
    </location>
</feature>
<keyword evidence="1" id="KW-0472">Membrane</keyword>
<proteinExistence type="predicted"/>